<evidence type="ECO:0000259" key="1">
    <source>
        <dbReference type="Pfam" id="PF00881"/>
    </source>
</evidence>
<proteinExistence type="predicted"/>
<reference evidence="2" key="1">
    <citation type="submission" date="2018-01" db="EMBL/GenBank/DDBJ databases">
        <authorList>
            <person name="Regsiter A."/>
            <person name="William W."/>
        </authorList>
    </citation>
    <scope>NUCLEOTIDE SEQUENCE</scope>
    <source>
        <strain evidence="2">TRIP AH-1</strain>
    </source>
</reference>
<dbReference type="Gene3D" id="3.40.109.10">
    <property type="entry name" value="NADH Oxidase"/>
    <property type="match status" value="1"/>
</dbReference>
<feature type="domain" description="Nitroreductase" evidence="1">
    <location>
        <begin position="60"/>
        <end position="144"/>
    </location>
</feature>
<gene>
    <name evidence="2" type="ORF">PITCH_A1260014</name>
</gene>
<organism evidence="2">
    <name type="scientific">uncultured Desulfobacterium sp</name>
    <dbReference type="NCBI Taxonomy" id="201089"/>
    <lineage>
        <taxon>Bacteria</taxon>
        <taxon>Pseudomonadati</taxon>
        <taxon>Thermodesulfobacteriota</taxon>
        <taxon>Desulfobacteria</taxon>
        <taxon>Desulfobacterales</taxon>
        <taxon>Desulfobacteriaceae</taxon>
        <taxon>Desulfobacterium</taxon>
        <taxon>environmental samples</taxon>
    </lineage>
</organism>
<protein>
    <submittedName>
        <fullName evidence="2">Nitroreductase</fullName>
    </submittedName>
</protein>
<evidence type="ECO:0000313" key="2">
    <source>
        <dbReference type="EMBL" id="SPD72191.1"/>
    </source>
</evidence>
<dbReference type="InterPro" id="IPR000415">
    <property type="entry name" value="Nitroreductase-like"/>
</dbReference>
<dbReference type="PANTHER" id="PTHR23026">
    <property type="entry name" value="NADPH NITROREDUCTASE"/>
    <property type="match status" value="1"/>
</dbReference>
<dbReference type="SUPFAM" id="SSF55469">
    <property type="entry name" value="FMN-dependent nitroreductase-like"/>
    <property type="match status" value="1"/>
</dbReference>
<dbReference type="Pfam" id="PF00881">
    <property type="entry name" value="Nitroreductase"/>
    <property type="match status" value="2"/>
</dbReference>
<name>A0A445MS23_9BACT</name>
<sequence>MLEKIRSRRSIRKFTVDDVDEKTVDLIIEMGTWAPSGINNQPWRFVIVRDQHIRNEISTQTRYSKIIQNAPVCIAVFLDHSRSYNYIKDVQAIGACLQNMLLTIHHLGLGGVWLGEILKNRQEVEKILGVPEGMELMAVIALGHTTEKSGQGNRRPLSEVILAHK</sequence>
<dbReference type="InterPro" id="IPR050627">
    <property type="entry name" value="Nitroreductase/BluB"/>
</dbReference>
<dbReference type="CDD" id="cd02062">
    <property type="entry name" value="Nitro_FMN_reductase"/>
    <property type="match status" value="1"/>
</dbReference>
<dbReference type="EMBL" id="OJIN01000031">
    <property type="protein sequence ID" value="SPD72191.1"/>
    <property type="molecule type" value="Genomic_DNA"/>
</dbReference>
<feature type="domain" description="Nitroreductase" evidence="1">
    <location>
        <begin position="5"/>
        <end position="58"/>
    </location>
</feature>
<dbReference type="GO" id="GO:0016491">
    <property type="term" value="F:oxidoreductase activity"/>
    <property type="evidence" value="ECO:0007669"/>
    <property type="project" value="InterPro"/>
</dbReference>
<dbReference type="AlphaFoldDB" id="A0A445MS23"/>
<dbReference type="InterPro" id="IPR029479">
    <property type="entry name" value="Nitroreductase"/>
</dbReference>
<dbReference type="PANTHER" id="PTHR23026:SF123">
    <property type="entry name" value="NAD(P)H NITROREDUCTASE RV3131-RELATED"/>
    <property type="match status" value="1"/>
</dbReference>
<accession>A0A445MS23</accession>